<keyword evidence="2" id="KW-0560">Oxidoreductase</keyword>
<keyword evidence="5" id="KW-1185">Reference proteome</keyword>
<dbReference type="PANTHER" id="PTHR24320">
    <property type="entry name" value="RETINOL DEHYDROGENASE"/>
    <property type="match status" value="1"/>
</dbReference>
<dbReference type="CDD" id="cd05327">
    <property type="entry name" value="retinol-DH_like_SDR_c_like"/>
    <property type="match status" value="1"/>
</dbReference>
<dbReference type="InterPro" id="IPR036291">
    <property type="entry name" value="NAD(P)-bd_dom_sf"/>
</dbReference>
<proteinExistence type="inferred from homology"/>
<sequence>MMDRITTGFGFSTTAAQVLHGVDLHDKTIIVTGGASGIGVETARALASAGASVTIAARRPDAAEEVAAELRQATCNAAIDVRELDVADLASVRRFVTGWDRPLHALVNNAGIMALPELERTPDGREIQFATNYLGHFALTLGLHPWLRAAQGARVVSVSSTGSLWSPILWDDPDFRFTPYHPLVAYGQSKTACILMSAGIAAKWTGDGIMSNALNPGAIATNLQRHTGGLKTPERFRKTPQQGAATSVLLAASPLLDKVTGRYFDDCAEAETVDARRDQPIGTVARYALDQQNAERLWAMAKEMIGGAL</sequence>
<evidence type="ECO:0000259" key="3">
    <source>
        <dbReference type="SMART" id="SM00822"/>
    </source>
</evidence>
<dbReference type="PRINTS" id="PR00081">
    <property type="entry name" value="GDHRDH"/>
</dbReference>
<dbReference type="InterPro" id="IPR002347">
    <property type="entry name" value="SDR_fam"/>
</dbReference>
<evidence type="ECO:0000256" key="1">
    <source>
        <dbReference type="ARBA" id="ARBA00006484"/>
    </source>
</evidence>
<dbReference type="Gene3D" id="3.40.50.720">
    <property type="entry name" value="NAD(P)-binding Rossmann-like Domain"/>
    <property type="match status" value="1"/>
</dbReference>
<dbReference type="Pfam" id="PF00106">
    <property type="entry name" value="adh_short"/>
    <property type="match status" value="1"/>
</dbReference>
<name>A0ABV7J6S7_9RHOB</name>
<comment type="similarity">
    <text evidence="1">Belongs to the short-chain dehydrogenases/reductases (SDR) family.</text>
</comment>
<evidence type="ECO:0000313" key="5">
    <source>
        <dbReference type="Proteomes" id="UP001595547"/>
    </source>
</evidence>
<dbReference type="RefSeq" id="WP_380074951.1">
    <property type="nucleotide sequence ID" value="NZ_JBHRTO010000003.1"/>
</dbReference>
<dbReference type="PANTHER" id="PTHR24320:SF283">
    <property type="entry name" value="RETINOL DEHYDROGENASE 11"/>
    <property type="match status" value="1"/>
</dbReference>
<feature type="domain" description="Ketoreductase" evidence="3">
    <location>
        <begin position="27"/>
        <end position="168"/>
    </location>
</feature>
<gene>
    <name evidence="4" type="ORF">ACFOGH_19895</name>
</gene>
<comment type="caution">
    <text evidence="4">The sequence shown here is derived from an EMBL/GenBank/DDBJ whole genome shotgun (WGS) entry which is preliminary data.</text>
</comment>
<reference evidence="5" key="1">
    <citation type="journal article" date="2019" name="Int. J. Syst. Evol. Microbiol.">
        <title>The Global Catalogue of Microorganisms (GCM) 10K type strain sequencing project: providing services to taxonomists for standard genome sequencing and annotation.</title>
        <authorList>
            <consortium name="The Broad Institute Genomics Platform"/>
            <consortium name="The Broad Institute Genome Sequencing Center for Infectious Disease"/>
            <person name="Wu L."/>
            <person name="Ma J."/>
        </authorList>
    </citation>
    <scope>NUCLEOTIDE SEQUENCE [LARGE SCALE GENOMIC DNA]</scope>
    <source>
        <strain evidence="5">KCTC 52039</strain>
    </source>
</reference>
<dbReference type="Proteomes" id="UP001595547">
    <property type="component" value="Unassembled WGS sequence"/>
</dbReference>
<dbReference type="EMBL" id="JBHRTO010000003">
    <property type="protein sequence ID" value="MFC3183266.1"/>
    <property type="molecule type" value="Genomic_DNA"/>
</dbReference>
<dbReference type="SUPFAM" id="SSF51735">
    <property type="entry name" value="NAD(P)-binding Rossmann-fold domains"/>
    <property type="match status" value="1"/>
</dbReference>
<evidence type="ECO:0000313" key="4">
    <source>
        <dbReference type="EMBL" id="MFC3183266.1"/>
    </source>
</evidence>
<dbReference type="SMART" id="SM00822">
    <property type="entry name" value="PKS_KR"/>
    <property type="match status" value="1"/>
</dbReference>
<accession>A0ABV7J6S7</accession>
<organism evidence="4 5">
    <name type="scientific">Cypionkella sinensis</name>
    <dbReference type="NCBI Taxonomy" id="1756043"/>
    <lineage>
        <taxon>Bacteria</taxon>
        <taxon>Pseudomonadati</taxon>
        <taxon>Pseudomonadota</taxon>
        <taxon>Alphaproteobacteria</taxon>
        <taxon>Rhodobacterales</taxon>
        <taxon>Paracoccaceae</taxon>
        <taxon>Cypionkella</taxon>
    </lineage>
</organism>
<evidence type="ECO:0000256" key="2">
    <source>
        <dbReference type="ARBA" id="ARBA00023002"/>
    </source>
</evidence>
<dbReference type="InterPro" id="IPR057326">
    <property type="entry name" value="KR_dom"/>
</dbReference>
<protein>
    <submittedName>
        <fullName evidence="4">SDR family NAD(P)-dependent oxidoreductase</fullName>
    </submittedName>
</protein>